<feature type="chain" id="PRO_5003942111" evidence="2">
    <location>
        <begin position="22"/>
        <end position="411"/>
    </location>
</feature>
<evidence type="ECO:0000313" key="4">
    <source>
        <dbReference type="Proteomes" id="UP000010796"/>
    </source>
</evidence>
<evidence type="ECO:0000256" key="1">
    <source>
        <dbReference type="ARBA" id="ARBA00022801"/>
    </source>
</evidence>
<dbReference type="GO" id="GO:0016787">
    <property type="term" value="F:hydrolase activity"/>
    <property type="evidence" value="ECO:0007669"/>
    <property type="project" value="UniProtKB-KW"/>
</dbReference>
<dbReference type="RefSeq" id="WP_015266866.1">
    <property type="nucleotide sequence ID" value="NC_019904.1"/>
</dbReference>
<dbReference type="AlphaFoldDB" id="L0FZF2"/>
<accession>L0FZF2</accession>
<protein>
    <submittedName>
        <fullName evidence="3">Putative unsaturated glucuronyl hydrolase</fullName>
    </submittedName>
</protein>
<dbReference type="KEGG" id="evi:Echvi_3076"/>
<feature type="signal peptide" evidence="2">
    <location>
        <begin position="1"/>
        <end position="21"/>
    </location>
</feature>
<evidence type="ECO:0000256" key="2">
    <source>
        <dbReference type="SAM" id="SignalP"/>
    </source>
</evidence>
<dbReference type="InterPro" id="IPR010905">
    <property type="entry name" value="Glyco_hydro_88"/>
</dbReference>
<sequence>MFKLLPIRLSAALPVVLASFALVSCSSKNTSETTTSTAEVSEEKTPYSSWMADSEIKRNPEGWTLDFNEKPKWEYTHGLIMTAMEEVYEKTNNQKYLDYIVNFADFMVEEDGAIKTYKKSDYNIDRVNGGCFLIGLYDETQVEKYKLAIEELRDQMREHPRTSEGGFWHKKRYPHQMWLDGLYMGSPFLARYGTEFNEPALFDDVANQIYLMDKYGYSEETGLYHHAWDESKEQKWADPETGLSKNYWGRSIGWFSMAVVDVLDYFPEDHPKRDMIIQVAQKIAAGIIQYQDETGVWYQVVDQGDREGNYLESSCSSMFTYFLLKGVSKGYLDEKYLENGKKAYQGLLDEFIREDPDGGISITNVCAVAGLGGDPYRDGSYEYYISEPQRDNDPKGVGPFILASLQFEALK</sequence>
<dbReference type="STRING" id="926556.Echvi_3076"/>
<dbReference type="PANTHER" id="PTHR33886:SF8">
    <property type="entry name" value="UNSATURATED RHAMNOGALACTURONAN HYDROLASE (EUROFUNG)"/>
    <property type="match status" value="1"/>
</dbReference>
<name>L0FZF2_ECHVK</name>
<dbReference type="PROSITE" id="PS51257">
    <property type="entry name" value="PROKAR_LIPOPROTEIN"/>
    <property type="match status" value="1"/>
</dbReference>
<dbReference type="Pfam" id="PF07470">
    <property type="entry name" value="Glyco_hydro_88"/>
    <property type="match status" value="1"/>
</dbReference>
<dbReference type="InterPro" id="IPR012341">
    <property type="entry name" value="6hp_glycosidase-like_sf"/>
</dbReference>
<dbReference type="SUPFAM" id="SSF48208">
    <property type="entry name" value="Six-hairpin glycosidases"/>
    <property type="match status" value="1"/>
</dbReference>
<dbReference type="HOGENOM" id="CLU_038720_1_0_10"/>
<dbReference type="InterPro" id="IPR052043">
    <property type="entry name" value="PolySaccharide_Degr_Enz"/>
</dbReference>
<dbReference type="EMBL" id="CP003346">
    <property type="protein sequence ID" value="AGA79314.1"/>
    <property type="molecule type" value="Genomic_DNA"/>
</dbReference>
<dbReference type="GO" id="GO:0005975">
    <property type="term" value="P:carbohydrate metabolic process"/>
    <property type="evidence" value="ECO:0007669"/>
    <property type="project" value="InterPro"/>
</dbReference>
<reference evidence="4" key="1">
    <citation type="submission" date="2012-02" db="EMBL/GenBank/DDBJ databases">
        <title>The complete genome of Echinicola vietnamensis DSM 17526.</title>
        <authorList>
            <person name="Lucas S."/>
            <person name="Copeland A."/>
            <person name="Lapidus A."/>
            <person name="Glavina del Rio T."/>
            <person name="Dalin E."/>
            <person name="Tice H."/>
            <person name="Bruce D."/>
            <person name="Goodwin L."/>
            <person name="Pitluck S."/>
            <person name="Peters L."/>
            <person name="Ovchinnikova G."/>
            <person name="Teshima H."/>
            <person name="Kyrpides N."/>
            <person name="Mavromatis K."/>
            <person name="Ivanova N."/>
            <person name="Brettin T."/>
            <person name="Detter J.C."/>
            <person name="Han C."/>
            <person name="Larimer F."/>
            <person name="Land M."/>
            <person name="Hauser L."/>
            <person name="Markowitz V."/>
            <person name="Cheng J.-F."/>
            <person name="Hugenholtz P."/>
            <person name="Woyke T."/>
            <person name="Wu D."/>
            <person name="Brambilla E."/>
            <person name="Klenk H.-P."/>
            <person name="Eisen J.A."/>
        </authorList>
    </citation>
    <scope>NUCLEOTIDE SEQUENCE [LARGE SCALE GENOMIC DNA]</scope>
    <source>
        <strain evidence="4">DSM 17526 / LMG 23754 / KMM 6221</strain>
    </source>
</reference>
<keyword evidence="2" id="KW-0732">Signal</keyword>
<keyword evidence="1 3" id="KW-0378">Hydrolase</keyword>
<evidence type="ECO:0000313" key="3">
    <source>
        <dbReference type="EMBL" id="AGA79314.1"/>
    </source>
</evidence>
<gene>
    <name evidence="3" type="ordered locus">Echvi_3076</name>
</gene>
<proteinExistence type="predicted"/>
<dbReference type="InterPro" id="IPR008928">
    <property type="entry name" value="6-hairpin_glycosidase_sf"/>
</dbReference>
<dbReference type="PANTHER" id="PTHR33886">
    <property type="entry name" value="UNSATURATED RHAMNOGALACTURONAN HYDROLASE (EUROFUNG)"/>
    <property type="match status" value="1"/>
</dbReference>
<keyword evidence="4" id="KW-1185">Reference proteome</keyword>
<dbReference type="PATRIC" id="fig|926556.3.peg.3245"/>
<dbReference type="Gene3D" id="1.50.10.10">
    <property type="match status" value="1"/>
</dbReference>
<organism evidence="3 4">
    <name type="scientific">Echinicola vietnamensis (strain DSM 17526 / LMG 23754 / KMM 6221)</name>
    <dbReference type="NCBI Taxonomy" id="926556"/>
    <lineage>
        <taxon>Bacteria</taxon>
        <taxon>Pseudomonadati</taxon>
        <taxon>Bacteroidota</taxon>
        <taxon>Cytophagia</taxon>
        <taxon>Cytophagales</taxon>
        <taxon>Cyclobacteriaceae</taxon>
        <taxon>Echinicola</taxon>
    </lineage>
</organism>
<dbReference type="Proteomes" id="UP000010796">
    <property type="component" value="Chromosome"/>
</dbReference>
<dbReference type="eggNOG" id="COG4225">
    <property type="taxonomic scope" value="Bacteria"/>
</dbReference>